<dbReference type="InterPro" id="IPR000653">
    <property type="entry name" value="DegT/StrS_aminotransferase"/>
</dbReference>
<name>A0A444J6W0_9BACT</name>
<feature type="non-terminal residue" evidence="3">
    <location>
        <position position="360"/>
    </location>
</feature>
<dbReference type="InterPro" id="IPR015421">
    <property type="entry name" value="PyrdxlP-dep_Trfase_major"/>
</dbReference>
<evidence type="ECO:0000313" key="3">
    <source>
        <dbReference type="EMBL" id="RWX48876.1"/>
    </source>
</evidence>
<dbReference type="AlphaFoldDB" id="A0A444J6W0"/>
<dbReference type="PANTHER" id="PTHR30244">
    <property type="entry name" value="TRANSAMINASE"/>
    <property type="match status" value="1"/>
</dbReference>
<comment type="caution">
    <text evidence="3">The sequence shown here is derived from an EMBL/GenBank/DDBJ whole genome shotgun (WGS) entry which is preliminary data.</text>
</comment>
<dbReference type="Proteomes" id="UP000288086">
    <property type="component" value="Unassembled WGS sequence"/>
</dbReference>
<evidence type="ECO:0000256" key="2">
    <source>
        <dbReference type="RuleBase" id="RU004508"/>
    </source>
</evidence>
<dbReference type="Pfam" id="PF01041">
    <property type="entry name" value="DegT_DnrJ_EryC1"/>
    <property type="match status" value="1"/>
</dbReference>
<comment type="similarity">
    <text evidence="1 2">Belongs to the DegT/DnrJ/EryC1 family.</text>
</comment>
<gene>
    <name evidence="3" type="ORF">VT98_11021</name>
</gene>
<accession>A0A444J6W0</accession>
<keyword evidence="4" id="KW-1185">Reference proteome</keyword>
<dbReference type="InterPro" id="IPR015424">
    <property type="entry name" value="PyrdxlP-dep_Trfase"/>
</dbReference>
<dbReference type="Gene3D" id="3.40.640.10">
    <property type="entry name" value="Type I PLP-dependent aspartate aminotransferase-like (Major domain)"/>
    <property type="match status" value="1"/>
</dbReference>
<evidence type="ECO:0000256" key="1">
    <source>
        <dbReference type="ARBA" id="ARBA00037999"/>
    </source>
</evidence>
<dbReference type="GO" id="GO:0030170">
    <property type="term" value="F:pyridoxal phosphate binding"/>
    <property type="evidence" value="ECO:0007669"/>
    <property type="project" value="TreeGrafter"/>
</dbReference>
<dbReference type="GO" id="GO:0000271">
    <property type="term" value="P:polysaccharide biosynthetic process"/>
    <property type="evidence" value="ECO:0007669"/>
    <property type="project" value="TreeGrafter"/>
</dbReference>
<sequence length="360" mass="40402">MSIRIGRTLPPTAAPIPLVDVLRALPSCLMNNSGICRFEQDIKKEFNQPYCLLVSSGKAALVLILKTLQKLYPDRNEVLIPAFTCYSVPAAIKRAGLKITLCDTGEKSLDFDKKQLKKIIREDRKKNKILCVLVTHLFGCPADFTGIKKIVGSKVPIVEDAAQAMGEAINNRKLGTLADIGFFSLGRGKALSTMGGGVIVTKHKYLRDQLANLLIEIPIDTASYRITLMLKTILTMLLQRPSFFWMPKVLPFLRLGETIYDENFPIRRMSSFNKKLAHNWQKRLKGHQEARRQNVDYWQDNLPKSLYLICSGQKATSLIRLPVLARSTKERDRFVLKSESAGSGIMPTYPTPISDIPKIA</sequence>
<evidence type="ECO:0000313" key="4">
    <source>
        <dbReference type="Proteomes" id="UP000288086"/>
    </source>
</evidence>
<organism evidence="3 4">
    <name type="scientific">Candidatus Electrothrix communis</name>
    <dbReference type="NCBI Taxonomy" id="1859133"/>
    <lineage>
        <taxon>Bacteria</taxon>
        <taxon>Pseudomonadati</taxon>
        <taxon>Thermodesulfobacteriota</taxon>
        <taxon>Desulfobulbia</taxon>
        <taxon>Desulfobulbales</taxon>
        <taxon>Desulfobulbaceae</taxon>
        <taxon>Candidatus Electrothrix</taxon>
    </lineage>
</organism>
<keyword evidence="2" id="KW-0663">Pyridoxal phosphate</keyword>
<dbReference type="PANTHER" id="PTHR30244:SF34">
    <property type="entry name" value="DTDP-4-AMINO-4,6-DIDEOXYGALACTOSE TRANSAMINASE"/>
    <property type="match status" value="1"/>
</dbReference>
<dbReference type="EMBL" id="MTKP01000102">
    <property type="protein sequence ID" value="RWX48876.1"/>
    <property type="molecule type" value="Genomic_DNA"/>
</dbReference>
<reference evidence="3 4" key="1">
    <citation type="submission" date="2017-01" db="EMBL/GenBank/DDBJ databases">
        <title>The cable genome- insights into the physiology and evolution of filamentous bacteria capable of sulfide oxidation via long distance electron transfer.</title>
        <authorList>
            <person name="Schreiber L."/>
            <person name="Bjerg J.T."/>
            <person name="Boggild A."/>
            <person name="Van De Vossenberg J."/>
            <person name="Meysman F."/>
            <person name="Nielsen L.P."/>
            <person name="Schramm A."/>
            <person name="Kjeldsen K.U."/>
        </authorList>
    </citation>
    <scope>NUCLEOTIDE SEQUENCE [LARGE SCALE GENOMIC DNA]</scope>
    <source>
        <strain evidence="3">A1</strain>
    </source>
</reference>
<dbReference type="GO" id="GO:0008483">
    <property type="term" value="F:transaminase activity"/>
    <property type="evidence" value="ECO:0007669"/>
    <property type="project" value="UniProtKB-KW"/>
</dbReference>
<proteinExistence type="inferred from homology"/>
<keyword evidence="3" id="KW-0032">Aminotransferase</keyword>
<protein>
    <submittedName>
        <fullName evidence="3">DegT/DnrJ/EryC1/StrS aminotransferase family protein</fullName>
    </submittedName>
</protein>
<dbReference type="SUPFAM" id="SSF53383">
    <property type="entry name" value="PLP-dependent transferases"/>
    <property type="match status" value="1"/>
</dbReference>
<keyword evidence="3" id="KW-0808">Transferase</keyword>